<dbReference type="PANTHER" id="PTHR36179:SF2">
    <property type="entry name" value="LUD DOMAIN-CONTAINING PROTEIN"/>
    <property type="match status" value="1"/>
</dbReference>
<evidence type="ECO:0000313" key="2">
    <source>
        <dbReference type="EMBL" id="OBY09637.1"/>
    </source>
</evidence>
<protein>
    <recommendedName>
        <fullName evidence="1">LUD domain-containing protein</fullName>
    </recommendedName>
</protein>
<dbReference type="eggNOG" id="COG1139">
    <property type="taxonomic scope" value="Bacteria"/>
</dbReference>
<dbReference type="InterPro" id="IPR003741">
    <property type="entry name" value="LUD_dom"/>
</dbReference>
<dbReference type="InterPro" id="IPR009501">
    <property type="entry name" value="UCP020269"/>
</dbReference>
<dbReference type="RefSeq" id="WP_027098993.1">
    <property type="nucleotide sequence ID" value="NZ_CABHIH010000007.1"/>
</dbReference>
<dbReference type="PANTHER" id="PTHR36179">
    <property type="entry name" value="LUD_DOM DOMAIN-CONTAINING PROTEIN"/>
    <property type="match status" value="1"/>
</dbReference>
<dbReference type="OrthoDB" id="9809147at2"/>
<dbReference type="AlphaFoldDB" id="A0A174HF49"/>
<dbReference type="EMBL" id="MAPZ01000028">
    <property type="protein sequence ID" value="OBY09637.1"/>
    <property type="molecule type" value="Genomic_DNA"/>
</dbReference>
<dbReference type="InterPro" id="IPR024185">
    <property type="entry name" value="FTHF_cligase-like_sf"/>
</dbReference>
<name>A0A174HF49_9CLOT</name>
<evidence type="ECO:0000259" key="1">
    <source>
        <dbReference type="Pfam" id="PF02589"/>
    </source>
</evidence>
<feature type="domain" description="LUD" evidence="1">
    <location>
        <begin position="15"/>
        <end position="207"/>
    </location>
</feature>
<comment type="caution">
    <text evidence="2">The sequence shown here is derived from an EMBL/GenBank/DDBJ whole genome shotgun (WGS) entry which is preliminary data.</text>
</comment>
<dbReference type="Pfam" id="PF02589">
    <property type="entry name" value="LUD_dom"/>
    <property type="match status" value="1"/>
</dbReference>
<dbReference type="SUPFAM" id="SSF100950">
    <property type="entry name" value="NagB/RpiA/CoA transferase-like"/>
    <property type="match status" value="1"/>
</dbReference>
<accession>A0A174HF49</accession>
<dbReference type="Proteomes" id="UP000092714">
    <property type="component" value="Unassembled WGS sequence"/>
</dbReference>
<evidence type="ECO:0000313" key="3">
    <source>
        <dbReference type="Proteomes" id="UP000092714"/>
    </source>
</evidence>
<gene>
    <name evidence="2" type="ORF">CP373A1_14975</name>
</gene>
<dbReference type="GeneID" id="42776825"/>
<reference evidence="2 3" key="1">
    <citation type="submission" date="2016-06" db="EMBL/GenBank/DDBJ databases">
        <authorList>
            <person name="Kjaerup R.B."/>
            <person name="Dalgaard T.S."/>
            <person name="Juul-Madsen H.R."/>
        </authorList>
    </citation>
    <scope>NUCLEOTIDE SEQUENCE [LARGE SCALE GENOMIC DNA]</scope>
    <source>
        <strain evidence="2 3">373-A1</strain>
    </source>
</reference>
<proteinExistence type="predicted"/>
<dbReference type="Gene3D" id="3.40.50.10420">
    <property type="entry name" value="NagB/RpiA/CoA transferase-like"/>
    <property type="match status" value="1"/>
</dbReference>
<sequence length="213" mass="24131">MDKNLKWVNEQKIIRTIEALEKNNMNGYLVENEEELIDKIKEIVSEGSMVACGGSISLFETGVIDHLRSDRYKFLDRYKEGLTKEEIVKIYKEAFFADAYFSSSNAITEDGQLYNVDGNGNRVAALLYGPEKVIIICGINKIVPTLDDAIKRNKTVSAPANAKRLNKNTPCTKVGYCMNCNSKERICSEYTVIKRQSIKGRIHVIFLNKEIGY</sequence>
<dbReference type="PIRSF" id="PIRSF020269">
    <property type="entry name" value="DUF1121"/>
    <property type="match status" value="1"/>
</dbReference>
<organism evidence="2 3">
    <name type="scientific">Clostridium paraputrificum</name>
    <dbReference type="NCBI Taxonomy" id="29363"/>
    <lineage>
        <taxon>Bacteria</taxon>
        <taxon>Bacillati</taxon>
        <taxon>Bacillota</taxon>
        <taxon>Clostridia</taxon>
        <taxon>Eubacteriales</taxon>
        <taxon>Clostridiaceae</taxon>
        <taxon>Clostridium</taxon>
    </lineage>
</organism>
<dbReference type="InterPro" id="IPR037171">
    <property type="entry name" value="NagB/RpiA_transferase-like"/>
</dbReference>
<keyword evidence="3" id="KW-1185">Reference proteome</keyword>